<keyword evidence="3" id="KW-1185">Reference proteome</keyword>
<proteinExistence type="predicted"/>
<gene>
    <name evidence="2" type="ORF">WCN91_14310</name>
</gene>
<reference evidence="2 3" key="1">
    <citation type="submission" date="2024-03" db="EMBL/GenBank/DDBJ databases">
        <title>Pseudoalteromonas qingdaonensis sp. nov., isolated from the intestines of marine benthic organisms.</title>
        <authorList>
            <person name="Lin X."/>
            <person name="Fang S."/>
            <person name="Hu X."/>
        </authorList>
    </citation>
    <scope>NUCLEOTIDE SEQUENCE [LARGE SCALE GENOMIC DNA]</scope>
    <source>
        <strain evidence="2 3">YIC-827</strain>
    </source>
</reference>
<accession>A0ABU9N2S9</accession>
<keyword evidence="1" id="KW-0812">Transmembrane</keyword>
<keyword evidence="1" id="KW-1133">Transmembrane helix</keyword>
<feature type="transmembrane region" description="Helical" evidence="1">
    <location>
        <begin position="203"/>
        <end position="223"/>
    </location>
</feature>
<comment type="caution">
    <text evidence="2">The sequence shown here is derived from an EMBL/GenBank/DDBJ whole genome shotgun (WGS) entry which is preliminary data.</text>
</comment>
<dbReference type="Proteomes" id="UP001447008">
    <property type="component" value="Unassembled WGS sequence"/>
</dbReference>
<keyword evidence="1" id="KW-0472">Membrane</keyword>
<organism evidence="2 3">
    <name type="scientific">Pseudoalteromonas qingdaonensis</name>
    <dbReference type="NCBI Taxonomy" id="3131913"/>
    <lineage>
        <taxon>Bacteria</taxon>
        <taxon>Pseudomonadati</taxon>
        <taxon>Pseudomonadota</taxon>
        <taxon>Gammaproteobacteria</taxon>
        <taxon>Alteromonadales</taxon>
        <taxon>Pseudoalteromonadaceae</taxon>
        <taxon>Pseudoalteromonas</taxon>
    </lineage>
</organism>
<dbReference type="RefSeq" id="WP_342680054.1">
    <property type="nucleotide sequence ID" value="NZ_JBCGCU010000021.1"/>
</dbReference>
<evidence type="ECO:0008006" key="4">
    <source>
        <dbReference type="Google" id="ProtNLM"/>
    </source>
</evidence>
<evidence type="ECO:0000313" key="2">
    <source>
        <dbReference type="EMBL" id="MEM0516575.1"/>
    </source>
</evidence>
<dbReference type="EMBL" id="JBCGCU010000021">
    <property type="protein sequence ID" value="MEM0516575.1"/>
    <property type="molecule type" value="Genomic_DNA"/>
</dbReference>
<sequence>MNKRLFKHSRTIHKWAGYVLALQLLAWLFGGLFMSAMPLHYVHGKHLAQKQLTNPFSHSDYSASVDSIRAAMPTLTQITFGHRLDTPIIVASDQHQTQLFDGRSGQSLSDINEQQVAVLAQAHYLGEAQISSIKALAQGPLEIENRPQVWQVEFADWCATTLYFDLHSGEFISVRSTIWRIFDFFWMLHIMDYDERNNFNNPLLIGFALSAVLFALSGIMLLFQNPPWRRRRKV</sequence>
<name>A0ABU9N2S9_9GAMM</name>
<protein>
    <recommendedName>
        <fullName evidence="4">Peptidase</fullName>
    </recommendedName>
</protein>
<evidence type="ECO:0000313" key="3">
    <source>
        <dbReference type="Proteomes" id="UP001447008"/>
    </source>
</evidence>
<evidence type="ECO:0000256" key="1">
    <source>
        <dbReference type="SAM" id="Phobius"/>
    </source>
</evidence>